<sequence>MHENNDIDLNTLVGDEWLGGISFTNTQGHVAHEFASEAITEATNGHELTANGPEKYTNGPEQDGLDQGANGHPQCGPGPEEGGNRPEDGVTRFDQGRTGHEGWGRRWID</sequence>
<evidence type="ECO:0000313" key="2">
    <source>
        <dbReference type="EMBL" id="PQQ09644.1"/>
    </source>
</evidence>
<gene>
    <name evidence="2" type="ORF">Pyn_27368</name>
</gene>
<evidence type="ECO:0000313" key="3">
    <source>
        <dbReference type="Proteomes" id="UP000250321"/>
    </source>
</evidence>
<dbReference type="AlphaFoldDB" id="A0A314YWL6"/>
<protein>
    <submittedName>
        <fullName evidence="2">Uncharacterized protein</fullName>
    </submittedName>
</protein>
<comment type="caution">
    <text evidence="2">The sequence shown here is derived from an EMBL/GenBank/DDBJ whole genome shotgun (WGS) entry which is preliminary data.</text>
</comment>
<dbReference type="Proteomes" id="UP000250321">
    <property type="component" value="Unassembled WGS sequence"/>
</dbReference>
<feature type="region of interest" description="Disordered" evidence="1">
    <location>
        <begin position="40"/>
        <end position="109"/>
    </location>
</feature>
<evidence type="ECO:0000256" key="1">
    <source>
        <dbReference type="SAM" id="MobiDB-lite"/>
    </source>
</evidence>
<reference evidence="2 3" key="1">
    <citation type="submission" date="2018-02" db="EMBL/GenBank/DDBJ databases">
        <title>Draft genome of wild Prunus yedoensis var. nudiflora.</title>
        <authorList>
            <person name="Baek S."/>
            <person name="Kim J.-H."/>
            <person name="Choi K."/>
            <person name="Kim G.-B."/>
            <person name="Cho A."/>
            <person name="Jang H."/>
            <person name="Shin C.-H."/>
            <person name="Yu H.-J."/>
            <person name="Mun J.-H."/>
        </authorList>
    </citation>
    <scope>NUCLEOTIDE SEQUENCE [LARGE SCALE GENOMIC DNA]</scope>
    <source>
        <strain evidence="3">cv. Jeju island</strain>
        <tissue evidence="2">Leaf</tissue>
    </source>
</reference>
<dbReference type="EMBL" id="PJQY01000591">
    <property type="protein sequence ID" value="PQQ09644.1"/>
    <property type="molecule type" value="Genomic_DNA"/>
</dbReference>
<feature type="compositionally biased region" description="Basic and acidic residues" evidence="1">
    <location>
        <begin position="82"/>
        <end position="109"/>
    </location>
</feature>
<keyword evidence="3" id="KW-1185">Reference proteome</keyword>
<accession>A0A314YWL6</accession>
<proteinExistence type="predicted"/>
<name>A0A314YWL6_PRUYE</name>
<organism evidence="2 3">
    <name type="scientific">Prunus yedoensis var. nudiflora</name>
    <dbReference type="NCBI Taxonomy" id="2094558"/>
    <lineage>
        <taxon>Eukaryota</taxon>
        <taxon>Viridiplantae</taxon>
        <taxon>Streptophyta</taxon>
        <taxon>Embryophyta</taxon>
        <taxon>Tracheophyta</taxon>
        <taxon>Spermatophyta</taxon>
        <taxon>Magnoliopsida</taxon>
        <taxon>eudicotyledons</taxon>
        <taxon>Gunneridae</taxon>
        <taxon>Pentapetalae</taxon>
        <taxon>rosids</taxon>
        <taxon>fabids</taxon>
        <taxon>Rosales</taxon>
        <taxon>Rosaceae</taxon>
        <taxon>Amygdaloideae</taxon>
        <taxon>Amygdaleae</taxon>
        <taxon>Prunus</taxon>
    </lineage>
</organism>
<dbReference type="OrthoDB" id="10484181at2759"/>